<accession>A0A2P4Q8G5</accession>
<protein>
    <submittedName>
        <fullName evidence="1">Uncharacterized protein</fullName>
    </submittedName>
</protein>
<dbReference type="VEuPathDB" id="FungiDB:RhiirFUN_017046"/>
<organism evidence="1 2">
    <name type="scientific">Rhizophagus irregularis (strain DAOM 181602 / DAOM 197198 / MUCL 43194)</name>
    <name type="common">Arbuscular mycorrhizal fungus</name>
    <name type="synonym">Glomus intraradices</name>
    <dbReference type="NCBI Taxonomy" id="747089"/>
    <lineage>
        <taxon>Eukaryota</taxon>
        <taxon>Fungi</taxon>
        <taxon>Fungi incertae sedis</taxon>
        <taxon>Mucoromycota</taxon>
        <taxon>Glomeromycotina</taxon>
        <taxon>Glomeromycetes</taxon>
        <taxon>Glomerales</taxon>
        <taxon>Glomeraceae</taxon>
        <taxon>Rhizophagus</taxon>
    </lineage>
</organism>
<name>A0A2P4Q8G5_RHIID</name>
<keyword evidence="2" id="KW-1185">Reference proteome</keyword>
<proteinExistence type="predicted"/>
<dbReference type="AlphaFoldDB" id="A0A2P4Q8G5"/>
<dbReference type="EMBL" id="AUPC02000077">
    <property type="protein sequence ID" value="POG73912.1"/>
    <property type="molecule type" value="Genomic_DNA"/>
</dbReference>
<dbReference type="Proteomes" id="UP000018888">
    <property type="component" value="Unassembled WGS sequence"/>
</dbReference>
<reference evidence="1 2" key="2">
    <citation type="journal article" date="2018" name="New Phytol.">
        <title>High intraspecific genome diversity in the model arbuscular mycorrhizal symbiont Rhizophagus irregularis.</title>
        <authorList>
            <person name="Chen E.C.H."/>
            <person name="Morin E."/>
            <person name="Beaudet D."/>
            <person name="Noel J."/>
            <person name="Yildirir G."/>
            <person name="Ndikumana S."/>
            <person name="Charron P."/>
            <person name="St-Onge C."/>
            <person name="Giorgi J."/>
            <person name="Kruger M."/>
            <person name="Marton T."/>
            <person name="Ropars J."/>
            <person name="Grigoriev I.V."/>
            <person name="Hainaut M."/>
            <person name="Henrissat B."/>
            <person name="Roux C."/>
            <person name="Martin F."/>
            <person name="Corradi N."/>
        </authorList>
    </citation>
    <scope>NUCLEOTIDE SEQUENCE [LARGE SCALE GENOMIC DNA]</scope>
    <source>
        <strain evidence="1 2">DAOM 197198</strain>
    </source>
</reference>
<evidence type="ECO:0000313" key="1">
    <source>
        <dbReference type="EMBL" id="POG73912.1"/>
    </source>
</evidence>
<sequence>MNNDIEMDMNYELSNEFTATRDSDIEMDINYELSSEIESTATNDSDIEMDNNDQLTIGTSHRTNINKYDSQVPRKKSNSNINTKEKGRYSTSELIEVLTFINDNFDLWNASPPIACSKAIEATNINRDSTSVYKKIHSLIRNVSEYFETGKKSSPNAMIWKEKKIYDLVEKIWKNKKSEGDNEINFEKYYDNKTKIRKKVEEEIDIKTEMTDEVIQNFIDQVRKESEEKIVEKRKMEEKIIAKEKIIKIKEMEVEIIQMVRNINNKYKQLKEIQ</sequence>
<reference evidence="1 2" key="1">
    <citation type="journal article" date="2013" name="Proc. Natl. Acad. Sci. U.S.A.">
        <title>Genome of an arbuscular mycorrhizal fungus provides insight into the oldest plant symbiosis.</title>
        <authorList>
            <person name="Tisserant E."/>
            <person name="Malbreil M."/>
            <person name="Kuo A."/>
            <person name="Kohler A."/>
            <person name="Symeonidi A."/>
            <person name="Balestrini R."/>
            <person name="Charron P."/>
            <person name="Duensing N."/>
            <person name="Frei Dit Frey N."/>
            <person name="Gianinazzi-Pearson V."/>
            <person name="Gilbert L.B."/>
            <person name="Handa Y."/>
            <person name="Herr J.R."/>
            <person name="Hijri M."/>
            <person name="Koul R."/>
            <person name="Kawaguchi M."/>
            <person name="Krajinski F."/>
            <person name="Lammers P.J."/>
            <person name="Masclaux F.G."/>
            <person name="Murat C."/>
            <person name="Morin E."/>
            <person name="Ndikumana S."/>
            <person name="Pagni M."/>
            <person name="Petitpierre D."/>
            <person name="Requena N."/>
            <person name="Rosikiewicz P."/>
            <person name="Riley R."/>
            <person name="Saito K."/>
            <person name="San Clemente H."/>
            <person name="Shapiro H."/>
            <person name="van Tuinen D."/>
            <person name="Becard G."/>
            <person name="Bonfante P."/>
            <person name="Paszkowski U."/>
            <person name="Shachar-Hill Y.Y."/>
            <person name="Tuskan G.A."/>
            <person name="Young P.W."/>
            <person name="Sanders I.R."/>
            <person name="Henrissat B."/>
            <person name="Rensing S.A."/>
            <person name="Grigoriev I.V."/>
            <person name="Corradi N."/>
            <person name="Roux C."/>
            <person name="Martin F."/>
        </authorList>
    </citation>
    <scope>NUCLEOTIDE SEQUENCE [LARGE SCALE GENOMIC DNA]</scope>
    <source>
        <strain evidence="1 2">DAOM 197198</strain>
    </source>
</reference>
<comment type="caution">
    <text evidence="1">The sequence shown here is derived from an EMBL/GenBank/DDBJ whole genome shotgun (WGS) entry which is preliminary data.</text>
</comment>
<evidence type="ECO:0000313" key="2">
    <source>
        <dbReference type="Proteomes" id="UP000018888"/>
    </source>
</evidence>
<gene>
    <name evidence="1" type="ORF">GLOIN_2v1580697</name>
</gene>